<accession>A0A178BPI8</accession>
<dbReference type="OrthoDB" id="66881at2759"/>
<dbReference type="RefSeq" id="XP_022494095.1">
    <property type="nucleotide sequence ID" value="XM_022649928.1"/>
</dbReference>
<dbReference type="PANTHER" id="PTHR43098">
    <property type="entry name" value="L-ORNITHINE N(5)-MONOOXYGENASE-RELATED"/>
    <property type="match status" value="1"/>
</dbReference>
<comment type="cofactor">
    <cofactor evidence="1">
        <name>FAD</name>
        <dbReference type="ChEBI" id="CHEBI:57692"/>
    </cofactor>
</comment>
<evidence type="ECO:0000256" key="1">
    <source>
        <dbReference type="ARBA" id="ARBA00001974"/>
    </source>
</evidence>
<dbReference type="Proteomes" id="UP000185904">
    <property type="component" value="Unassembled WGS sequence"/>
</dbReference>
<keyword evidence="3" id="KW-0285">Flavoprotein</keyword>
<dbReference type="InterPro" id="IPR050775">
    <property type="entry name" value="FAD-binding_Monooxygenases"/>
</dbReference>
<name>A0A178BPI8_9EURO</name>
<evidence type="ECO:0000313" key="10">
    <source>
        <dbReference type="Proteomes" id="UP000185904"/>
    </source>
</evidence>
<comment type="similarity">
    <text evidence="2">Belongs to the FAD-binding monooxygenase family.</text>
</comment>
<protein>
    <recommendedName>
        <fullName evidence="8">FAD/NAD(P)-binding domain-containing protein</fullName>
    </recommendedName>
</protein>
<proteinExistence type="inferred from homology"/>
<keyword evidence="10" id="KW-1185">Reference proteome</keyword>
<keyword evidence="6" id="KW-0560">Oxidoreductase</keyword>
<dbReference type="EMBL" id="LVCJ01000188">
    <property type="protein sequence ID" value="OAL18765.1"/>
    <property type="molecule type" value="Genomic_DNA"/>
</dbReference>
<feature type="domain" description="FAD/NAD(P)-binding" evidence="8">
    <location>
        <begin position="20"/>
        <end position="256"/>
    </location>
</feature>
<dbReference type="GO" id="GO:0004497">
    <property type="term" value="F:monooxygenase activity"/>
    <property type="evidence" value="ECO:0007669"/>
    <property type="project" value="UniProtKB-KW"/>
</dbReference>
<organism evidence="9 10">
    <name type="scientific">Fonsecaea nubica</name>
    <dbReference type="NCBI Taxonomy" id="856822"/>
    <lineage>
        <taxon>Eukaryota</taxon>
        <taxon>Fungi</taxon>
        <taxon>Dikarya</taxon>
        <taxon>Ascomycota</taxon>
        <taxon>Pezizomycotina</taxon>
        <taxon>Eurotiomycetes</taxon>
        <taxon>Chaetothyriomycetidae</taxon>
        <taxon>Chaetothyriales</taxon>
        <taxon>Herpotrichiellaceae</taxon>
        <taxon>Fonsecaea</taxon>
    </lineage>
</organism>
<dbReference type="PANTHER" id="PTHR43098:SF3">
    <property type="entry name" value="L-ORNITHINE N(5)-MONOOXYGENASE-RELATED"/>
    <property type="match status" value="1"/>
</dbReference>
<dbReference type="PRINTS" id="PR00411">
    <property type="entry name" value="PNDRDTASEI"/>
</dbReference>
<keyword evidence="4" id="KW-0274">FAD</keyword>
<sequence length="597" mass="66994">MAQSNGVTNGVNGSADLNLDALVIGCGFGGLYTLYKLREKGLNAVAIDAADGLGGVWHWNRAESLQPQITLFRNTYSVPGYPGARVDSEVPYYQYSLHKVWKDWSWSERFPAHDELRRYFHHAASALGLNEHIRLQQNVVDCTWDNKDLGWTVTTESGLHIRCKYLVAAAGSSYRKYLPEYPGIEDYNGTLLHSAGFPEEDAFDFRGKSVAIIGQGATGVQLTQSVSKLADTLHVFCRTPNMAFPMKQRKMSVEEQNQYKGAYDLLFKATRASRSGLPHTAESRSMLKVTDEEREARWNELWERGGFNFSMGGFRDYVFNEQANDLIYSFWRRKVQARIKDARKAEIVAPKVKPHPFGTKRPSLEQDYYECIDRENVNLISVKDNPIERFTADGIQTADGKVHKADYIIMATGYDAITGSYTNMGLKDRNGVDLKEQWKNGVKTHLGLMVPGVPNMFMVYSPQGELHGFSDEEIEHCADPSPLAPTALANGSTIVECQGDWVADAIEKMRRENVETIEVTPDAAQKWGDAIQDMNEKTLFPLADSWYMGANIPGKKREQLNYLGGVAQYEAECRKALENWDGFVLDGRQGGEVKASL</sequence>
<evidence type="ECO:0000256" key="5">
    <source>
        <dbReference type="ARBA" id="ARBA00022857"/>
    </source>
</evidence>
<evidence type="ECO:0000256" key="4">
    <source>
        <dbReference type="ARBA" id="ARBA00022827"/>
    </source>
</evidence>
<evidence type="ECO:0000259" key="8">
    <source>
        <dbReference type="Pfam" id="PF07992"/>
    </source>
</evidence>
<evidence type="ECO:0000313" key="9">
    <source>
        <dbReference type="EMBL" id="OAL18765.1"/>
    </source>
</evidence>
<evidence type="ECO:0000256" key="3">
    <source>
        <dbReference type="ARBA" id="ARBA00022630"/>
    </source>
</evidence>
<keyword evidence="5" id="KW-0521">NADP</keyword>
<evidence type="ECO:0000256" key="7">
    <source>
        <dbReference type="ARBA" id="ARBA00023033"/>
    </source>
</evidence>
<comment type="caution">
    <text evidence="9">The sequence shown here is derived from an EMBL/GenBank/DDBJ whole genome shotgun (WGS) entry which is preliminary data.</text>
</comment>
<dbReference type="GeneID" id="34595081"/>
<reference evidence="9 10" key="1">
    <citation type="submission" date="2016-03" db="EMBL/GenBank/DDBJ databases">
        <title>The draft genome sequence of Fonsecaea nubica causative agent of cutaneous subcutaneous infection in human host.</title>
        <authorList>
            <person name="Costa F."/>
            <person name="Sybren D.H."/>
            <person name="Raittz R.T."/>
            <person name="Weiss V.A."/>
            <person name="Leao A.C."/>
            <person name="Gomes R."/>
            <person name="De Souza E.M."/>
            <person name="Pedrosa F.O."/>
            <person name="Steffens M.B."/>
            <person name="Bombassaro A."/>
            <person name="Tadra-Sfeir M.Z."/>
            <person name="Moreno L.F."/>
            <person name="Najafzadeh M.J."/>
            <person name="Felipe M.S."/>
            <person name="Teixeira M."/>
            <person name="Sun J."/>
            <person name="Xi L."/>
            <person name="Castro M.A."/>
            <person name="Vicente V.A."/>
        </authorList>
    </citation>
    <scope>NUCLEOTIDE SEQUENCE [LARGE SCALE GENOMIC DNA]</scope>
    <source>
        <strain evidence="9 10">CBS 269.64</strain>
    </source>
</reference>
<dbReference type="Gene3D" id="3.50.50.60">
    <property type="entry name" value="FAD/NAD(P)-binding domain"/>
    <property type="match status" value="3"/>
</dbReference>
<keyword evidence="7" id="KW-0503">Monooxygenase</keyword>
<evidence type="ECO:0000256" key="2">
    <source>
        <dbReference type="ARBA" id="ARBA00010139"/>
    </source>
</evidence>
<evidence type="ECO:0000256" key="6">
    <source>
        <dbReference type="ARBA" id="ARBA00023002"/>
    </source>
</evidence>
<gene>
    <name evidence="9" type="ORF">AYO20_11711</name>
</gene>
<dbReference type="AlphaFoldDB" id="A0A178BPI8"/>
<dbReference type="InterPro" id="IPR023753">
    <property type="entry name" value="FAD/NAD-binding_dom"/>
</dbReference>
<dbReference type="Pfam" id="PF07992">
    <property type="entry name" value="Pyr_redox_2"/>
    <property type="match status" value="1"/>
</dbReference>
<dbReference type="SUPFAM" id="SSF51905">
    <property type="entry name" value="FAD/NAD(P)-binding domain"/>
    <property type="match status" value="1"/>
</dbReference>
<dbReference type="InterPro" id="IPR036188">
    <property type="entry name" value="FAD/NAD-bd_sf"/>
</dbReference>